<sequence>MTHSPYENNCVDFLQMRRCIFQPSEATFRIFSANDSQNINPKRKAHGKPGQIHSH</sequence>
<dbReference type="EMBL" id="GBRH01243611">
    <property type="protein sequence ID" value="JAD54284.1"/>
    <property type="molecule type" value="Transcribed_RNA"/>
</dbReference>
<protein>
    <submittedName>
        <fullName evidence="2">Uncharacterized protein</fullName>
    </submittedName>
</protein>
<name>A0A0A9AR96_ARUDO</name>
<dbReference type="AlphaFoldDB" id="A0A0A9AR96"/>
<organism evidence="2">
    <name type="scientific">Arundo donax</name>
    <name type="common">Giant reed</name>
    <name type="synonym">Donax arundinaceus</name>
    <dbReference type="NCBI Taxonomy" id="35708"/>
    <lineage>
        <taxon>Eukaryota</taxon>
        <taxon>Viridiplantae</taxon>
        <taxon>Streptophyta</taxon>
        <taxon>Embryophyta</taxon>
        <taxon>Tracheophyta</taxon>
        <taxon>Spermatophyta</taxon>
        <taxon>Magnoliopsida</taxon>
        <taxon>Liliopsida</taxon>
        <taxon>Poales</taxon>
        <taxon>Poaceae</taxon>
        <taxon>PACMAD clade</taxon>
        <taxon>Arundinoideae</taxon>
        <taxon>Arundineae</taxon>
        <taxon>Arundo</taxon>
    </lineage>
</organism>
<reference evidence="2" key="2">
    <citation type="journal article" date="2015" name="Data Brief">
        <title>Shoot transcriptome of the giant reed, Arundo donax.</title>
        <authorList>
            <person name="Barrero R.A."/>
            <person name="Guerrero F.D."/>
            <person name="Moolhuijzen P."/>
            <person name="Goolsby J.A."/>
            <person name="Tidwell J."/>
            <person name="Bellgard S.E."/>
            <person name="Bellgard M.I."/>
        </authorList>
    </citation>
    <scope>NUCLEOTIDE SEQUENCE</scope>
    <source>
        <tissue evidence="2">Shoot tissue taken approximately 20 cm above the soil surface</tissue>
    </source>
</reference>
<evidence type="ECO:0000256" key="1">
    <source>
        <dbReference type="SAM" id="MobiDB-lite"/>
    </source>
</evidence>
<accession>A0A0A9AR96</accession>
<evidence type="ECO:0000313" key="2">
    <source>
        <dbReference type="EMBL" id="JAD54284.1"/>
    </source>
</evidence>
<proteinExistence type="predicted"/>
<feature type="region of interest" description="Disordered" evidence="1">
    <location>
        <begin position="32"/>
        <end position="55"/>
    </location>
</feature>
<reference evidence="2" key="1">
    <citation type="submission" date="2014-09" db="EMBL/GenBank/DDBJ databases">
        <authorList>
            <person name="Magalhaes I.L.F."/>
            <person name="Oliveira U."/>
            <person name="Santos F.R."/>
            <person name="Vidigal T.H.D.A."/>
            <person name="Brescovit A.D."/>
            <person name="Santos A.J."/>
        </authorList>
    </citation>
    <scope>NUCLEOTIDE SEQUENCE</scope>
    <source>
        <tissue evidence="2">Shoot tissue taken approximately 20 cm above the soil surface</tissue>
    </source>
</reference>